<proteinExistence type="predicted"/>
<evidence type="ECO:0000313" key="1">
    <source>
        <dbReference type="EMBL" id="KAF2146186.1"/>
    </source>
</evidence>
<protein>
    <submittedName>
        <fullName evidence="1">Uncharacterized protein</fullName>
    </submittedName>
</protein>
<sequence length="90" mass="10304">QTYGSWDSLVVTHLTTNQPVRGLCMAERTGCPILLDLWSYVLCISCVVDYILRGRPKNECHQWSCSSTTLFCQLPVHWHLSLRTILRKGP</sequence>
<reference evidence="1" key="1">
    <citation type="journal article" date="2020" name="Stud. Mycol.">
        <title>101 Dothideomycetes genomes: a test case for predicting lifestyles and emergence of pathogens.</title>
        <authorList>
            <person name="Haridas S."/>
            <person name="Albert R."/>
            <person name="Binder M."/>
            <person name="Bloem J."/>
            <person name="Labutti K."/>
            <person name="Salamov A."/>
            <person name="Andreopoulos B."/>
            <person name="Baker S."/>
            <person name="Barry K."/>
            <person name="Bills G."/>
            <person name="Bluhm B."/>
            <person name="Cannon C."/>
            <person name="Castanera R."/>
            <person name="Culley D."/>
            <person name="Daum C."/>
            <person name="Ezra D."/>
            <person name="Gonzalez J."/>
            <person name="Henrissat B."/>
            <person name="Kuo A."/>
            <person name="Liang C."/>
            <person name="Lipzen A."/>
            <person name="Lutzoni F."/>
            <person name="Magnuson J."/>
            <person name="Mondo S."/>
            <person name="Nolan M."/>
            <person name="Ohm R."/>
            <person name="Pangilinan J."/>
            <person name="Park H.-J."/>
            <person name="Ramirez L."/>
            <person name="Alfaro M."/>
            <person name="Sun H."/>
            <person name="Tritt A."/>
            <person name="Yoshinaga Y."/>
            <person name="Zwiers L.-H."/>
            <person name="Turgeon B."/>
            <person name="Goodwin S."/>
            <person name="Spatafora J."/>
            <person name="Crous P."/>
            <person name="Grigoriev I."/>
        </authorList>
    </citation>
    <scope>NUCLEOTIDE SEQUENCE</scope>
    <source>
        <strain evidence="1">CBS 121167</strain>
    </source>
</reference>
<dbReference type="Proteomes" id="UP000799438">
    <property type="component" value="Unassembled WGS sequence"/>
</dbReference>
<accession>A0A6A6BQ14</accession>
<dbReference type="EMBL" id="ML995476">
    <property type="protein sequence ID" value="KAF2146186.1"/>
    <property type="molecule type" value="Genomic_DNA"/>
</dbReference>
<keyword evidence="2" id="KW-1185">Reference proteome</keyword>
<feature type="non-terminal residue" evidence="1">
    <location>
        <position position="1"/>
    </location>
</feature>
<evidence type="ECO:0000313" key="2">
    <source>
        <dbReference type="Proteomes" id="UP000799438"/>
    </source>
</evidence>
<dbReference type="AlphaFoldDB" id="A0A6A6BQ14"/>
<name>A0A6A6BQ14_9PEZI</name>
<gene>
    <name evidence="1" type="ORF">K452DRAFT_220279</name>
</gene>
<organism evidence="1 2">
    <name type="scientific">Aplosporella prunicola CBS 121167</name>
    <dbReference type="NCBI Taxonomy" id="1176127"/>
    <lineage>
        <taxon>Eukaryota</taxon>
        <taxon>Fungi</taxon>
        <taxon>Dikarya</taxon>
        <taxon>Ascomycota</taxon>
        <taxon>Pezizomycotina</taxon>
        <taxon>Dothideomycetes</taxon>
        <taxon>Dothideomycetes incertae sedis</taxon>
        <taxon>Botryosphaeriales</taxon>
        <taxon>Aplosporellaceae</taxon>
        <taxon>Aplosporella</taxon>
    </lineage>
</organism>